<proteinExistence type="predicted"/>
<keyword evidence="1" id="KW-0472">Membrane</keyword>
<dbReference type="EMBL" id="VWNA01000001">
    <property type="protein sequence ID" value="MQT11449.1"/>
    <property type="molecule type" value="Genomic_DNA"/>
</dbReference>
<dbReference type="InterPro" id="IPR027417">
    <property type="entry name" value="P-loop_NTPase"/>
</dbReference>
<dbReference type="SUPFAM" id="SSF52540">
    <property type="entry name" value="P-loop containing nucleoside triphosphate hydrolases"/>
    <property type="match status" value="1"/>
</dbReference>
<evidence type="ECO:0000313" key="2">
    <source>
        <dbReference type="EMBL" id="MQT11449.1"/>
    </source>
</evidence>
<dbReference type="RefSeq" id="WP_153478128.1">
    <property type="nucleotide sequence ID" value="NZ_VWNA01000001.1"/>
</dbReference>
<dbReference type="Proteomes" id="UP000332515">
    <property type="component" value="Unassembled WGS sequence"/>
</dbReference>
<protein>
    <submittedName>
        <fullName evidence="2">ATP-binding protein</fullName>
    </submittedName>
</protein>
<organism evidence="2 3">
    <name type="scientific">Segnochrobactrum spirostomi</name>
    <dbReference type="NCBI Taxonomy" id="2608987"/>
    <lineage>
        <taxon>Bacteria</taxon>
        <taxon>Pseudomonadati</taxon>
        <taxon>Pseudomonadota</taxon>
        <taxon>Alphaproteobacteria</taxon>
        <taxon>Hyphomicrobiales</taxon>
        <taxon>Segnochrobactraceae</taxon>
        <taxon>Segnochrobactrum</taxon>
    </lineage>
</organism>
<keyword evidence="2" id="KW-0067">ATP-binding</keyword>
<evidence type="ECO:0000313" key="3">
    <source>
        <dbReference type="Proteomes" id="UP000332515"/>
    </source>
</evidence>
<accession>A0A6A7Y0B9</accession>
<dbReference type="AlphaFoldDB" id="A0A6A7Y0B9"/>
<reference evidence="2 3" key="1">
    <citation type="submission" date="2019-09" db="EMBL/GenBank/DDBJ databases">
        <title>Segnochrobactrum spirostomi gen. nov., sp. nov., isolated from the ciliate Spirostomum cf. yagiui and description of a novel family, Segnochrobactraceae fam. nov. within the order Rhizobiales of the class Alphaproteobacteria.</title>
        <authorList>
            <person name="Akter S."/>
            <person name="Shazib S.U.A."/>
            <person name="Shin M.K."/>
        </authorList>
    </citation>
    <scope>NUCLEOTIDE SEQUENCE [LARGE SCALE GENOMIC DNA]</scope>
    <source>
        <strain evidence="2 3">Sp-1</strain>
    </source>
</reference>
<gene>
    <name evidence="2" type="ORF">F0357_01910</name>
</gene>
<keyword evidence="1" id="KW-0812">Transmembrane</keyword>
<keyword evidence="2" id="KW-0547">Nucleotide-binding</keyword>
<dbReference type="Gene3D" id="3.40.50.300">
    <property type="entry name" value="P-loop containing nucleotide triphosphate hydrolases"/>
    <property type="match status" value="1"/>
</dbReference>
<sequence>MTRPFARIVADARSVPFEFDPARGVAIGIVDESGPGRGLAARKILECAHAGRPQDPLQFVFDVENAFHTLAEAFPYMIVGGDYAQIPLRMRPDSILEEVLRAGKSAILQIHALPAAERTAFIARFILALLDLPRSSWRPIVVFIDEAHLYAPRGGHAASLEPIVSLLAQGPPRGIGAILATAHPAKLYEGAAERIATWLVGRVGSSRDRGVAAGLVGLAPNGAEARGLARLSADQFWVRGAGISEPATPAPVGGAVLVRVEPTLTKPGAATALAVRAGAGRRPAFGRVASSAVIVGSILLGLLGMVLVLRGGFVLPSLVLMLAGMFGLVVAHIGSTINR</sequence>
<dbReference type="GO" id="GO:0005524">
    <property type="term" value="F:ATP binding"/>
    <property type="evidence" value="ECO:0007669"/>
    <property type="project" value="UniProtKB-KW"/>
</dbReference>
<feature type="transmembrane region" description="Helical" evidence="1">
    <location>
        <begin position="284"/>
        <end position="307"/>
    </location>
</feature>
<name>A0A6A7Y0B9_9HYPH</name>
<keyword evidence="3" id="KW-1185">Reference proteome</keyword>
<keyword evidence="1" id="KW-1133">Transmembrane helix</keyword>
<feature type="transmembrane region" description="Helical" evidence="1">
    <location>
        <begin position="313"/>
        <end position="333"/>
    </location>
</feature>
<comment type="caution">
    <text evidence="2">The sequence shown here is derived from an EMBL/GenBank/DDBJ whole genome shotgun (WGS) entry which is preliminary data.</text>
</comment>
<evidence type="ECO:0000256" key="1">
    <source>
        <dbReference type="SAM" id="Phobius"/>
    </source>
</evidence>